<dbReference type="Proteomes" id="UP000478483">
    <property type="component" value="Unassembled WGS sequence"/>
</dbReference>
<evidence type="ECO:0000313" key="1">
    <source>
        <dbReference type="EMBL" id="MTR87298.1"/>
    </source>
</evidence>
<dbReference type="EMBL" id="WNAJ01000060">
    <property type="protein sequence ID" value="MTR87298.1"/>
    <property type="molecule type" value="Genomic_DNA"/>
</dbReference>
<name>A0A6L6LAG3_9FIRM</name>
<dbReference type="RefSeq" id="WP_155220101.1">
    <property type="nucleotide sequence ID" value="NZ_WNAJ01000060.1"/>
</dbReference>
<organism evidence="1 2">
    <name type="scientific">Roseburia intestinalis</name>
    <dbReference type="NCBI Taxonomy" id="166486"/>
    <lineage>
        <taxon>Bacteria</taxon>
        <taxon>Bacillati</taxon>
        <taxon>Bacillota</taxon>
        <taxon>Clostridia</taxon>
        <taxon>Lachnospirales</taxon>
        <taxon>Lachnospiraceae</taxon>
        <taxon>Roseburia</taxon>
    </lineage>
</organism>
<comment type="caution">
    <text evidence="1">The sequence shown here is derived from an EMBL/GenBank/DDBJ whole genome shotgun (WGS) entry which is preliminary data.</text>
</comment>
<reference evidence="1 2" key="1">
    <citation type="journal article" date="2019" name="Nat. Med.">
        <title>A library of human gut bacterial isolates paired with longitudinal multiomics data enables mechanistic microbiome research.</title>
        <authorList>
            <person name="Poyet M."/>
            <person name="Groussin M."/>
            <person name="Gibbons S.M."/>
            <person name="Avila-Pacheco J."/>
            <person name="Jiang X."/>
            <person name="Kearney S.M."/>
            <person name="Perrotta A.R."/>
            <person name="Berdy B."/>
            <person name="Zhao S."/>
            <person name="Lieberman T.D."/>
            <person name="Swanson P.K."/>
            <person name="Smith M."/>
            <person name="Roesemann S."/>
            <person name="Alexander J.E."/>
            <person name="Rich S.A."/>
            <person name="Livny J."/>
            <person name="Vlamakis H."/>
            <person name="Clish C."/>
            <person name="Bullock K."/>
            <person name="Deik A."/>
            <person name="Scott J."/>
            <person name="Pierce K.A."/>
            <person name="Xavier R.J."/>
            <person name="Alm E.J."/>
        </authorList>
    </citation>
    <scope>NUCLEOTIDE SEQUENCE [LARGE SCALE GENOMIC DNA]</scope>
    <source>
        <strain evidence="1 2">BIOML-A1</strain>
    </source>
</reference>
<evidence type="ECO:0000313" key="2">
    <source>
        <dbReference type="Proteomes" id="UP000478483"/>
    </source>
</evidence>
<sequence length="86" mass="10208">MTLEEFLQNYGGNACISIDGYCEEANYDFWTDVKDWELSDNNPNHYKPTCIARESWWDKVKDREIKNWNIIGGGMDKVELWINLEK</sequence>
<protein>
    <submittedName>
        <fullName evidence="1">Uncharacterized protein</fullName>
    </submittedName>
</protein>
<proteinExistence type="predicted"/>
<dbReference type="AlphaFoldDB" id="A0A6L6LAG3"/>
<gene>
    <name evidence="1" type="ORF">GMD50_20300</name>
</gene>
<accession>A0A6L6LAG3</accession>